<organism evidence="2 3">
    <name type="scientific">Pythium oligandrum</name>
    <name type="common">Mycoparasitic fungus</name>
    <dbReference type="NCBI Taxonomy" id="41045"/>
    <lineage>
        <taxon>Eukaryota</taxon>
        <taxon>Sar</taxon>
        <taxon>Stramenopiles</taxon>
        <taxon>Oomycota</taxon>
        <taxon>Peronosporomycetes</taxon>
        <taxon>Pythiales</taxon>
        <taxon>Pythiaceae</taxon>
        <taxon>Pythium</taxon>
    </lineage>
</organism>
<reference evidence="2" key="1">
    <citation type="submission" date="2019-03" db="EMBL/GenBank/DDBJ databases">
        <title>Long read genome sequence of the mycoparasitic Pythium oligandrum ATCC 38472 isolated from sugarbeet rhizosphere.</title>
        <authorList>
            <person name="Gaulin E."/>
        </authorList>
    </citation>
    <scope>NUCLEOTIDE SEQUENCE</scope>
    <source>
        <strain evidence="2">ATCC 38472_TT</strain>
    </source>
</reference>
<evidence type="ECO:0000313" key="3">
    <source>
        <dbReference type="Proteomes" id="UP000794436"/>
    </source>
</evidence>
<sequence length="599" mass="65802">MGPDASFVNQNLKAPAHPVVAIDKRFCHDRPISVLIPQEILQHPNHDAIYEVAKDEFGQHGVGKHNKLNKDNKMTHDPNHGAVHNVAHKVTGHDKHDKYGQNEIRNNEFPHGTHGAHQPTTGVHGTHGTHGIGHNQEGYDKIQHNGVRNAMHDAAHPTGQNEYDQTQTGYDKNQHNAARNAMHDVAHPTDQDQIGQTPVGYDKNQHTDVRNMMHDAAHPTAQNEYDQTQTGYDKNQHNAARNAMHDVAHPTGQDQIGQTPVGYDKSQHTDGRNMMHDAAHGTSGHNETRHGLRPNEADPHATQYNGVEKFTQGPSHAIGHNERGQNTCGCNKAGCDCNKSGSGCNHAGCGCGRNGTSHELGHNKHGNNETGKHEKHGFGTHGLNKTDFAGKAGKNGKGPLLFDLDTMPLNDRDDRVLKDSNGKPIVYLTEKNRIIQRNFVITRDAEGNDPVLDVKRKHLSKSPVRADFKDMASGRMCRLGAAVMEETHGITALLWLDIGDGKKEKLPVGRLHLPSGSQTDLNVTRATDNHHKMTDAVRPVTQQHKDLEGRLSKDYQLDIMPGVDASLAVLVAMVTAACTDHKRRNDDKAVQHRTGTPAM</sequence>
<name>A0A8K1C873_PYTOL</name>
<dbReference type="Proteomes" id="UP000794436">
    <property type="component" value="Unassembled WGS sequence"/>
</dbReference>
<protein>
    <submittedName>
        <fullName evidence="2">Uncharacterized protein</fullName>
    </submittedName>
</protein>
<comment type="caution">
    <text evidence="2">The sequence shown here is derived from an EMBL/GenBank/DDBJ whole genome shotgun (WGS) entry which is preliminary data.</text>
</comment>
<dbReference type="Gene3D" id="2.40.160.200">
    <property type="entry name" value="LURP1-related"/>
    <property type="match status" value="1"/>
</dbReference>
<accession>A0A8K1C873</accession>
<feature type="region of interest" description="Disordered" evidence="1">
    <location>
        <begin position="251"/>
        <end position="271"/>
    </location>
</feature>
<keyword evidence="3" id="KW-1185">Reference proteome</keyword>
<dbReference type="InterPro" id="IPR038595">
    <property type="entry name" value="LOR_sf"/>
</dbReference>
<evidence type="ECO:0000256" key="1">
    <source>
        <dbReference type="SAM" id="MobiDB-lite"/>
    </source>
</evidence>
<dbReference type="EMBL" id="SPLM01000111">
    <property type="protein sequence ID" value="TMW58464.1"/>
    <property type="molecule type" value="Genomic_DNA"/>
</dbReference>
<gene>
    <name evidence="2" type="ORF">Poli38472_010023</name>
</gene>
<dbReference type="AlphaFoldDB" id="A0A8K1C873"/>
<proteinExistence type="predicted"/>
<evidence type="ECO:0000313" key="2">
    <source>
        <dbReference type="EMBL" id="TMW58464.1"/>
    </source>
</evidence>
<feature type="region of interest" description="Disordered" evidence="1">
    <location>
        <begin position="105"/>
        <end position="139"/>
    </location>
</feature>